<dbReference type="PANTHER" id="PTHR11949:SF17">
    <property type="entry name" value="IRF TRYPTOPHAN PENTAD REPEAT DOMAIN-CONTAINING PROTEIN"/>
    <property type="match status" value="1"/>
</dbReference>
<evidence type="ECO:0000313" key="3">
    <source>
        <dbReference type="Proteomes" id="UP000887567"/>
    </source>
</evidence>
<dbReference type="InterPro" id="IPR036390">
    <property type="entry name" value="WH_DNA-bd_sf"/>
</dbReference>
<dbReference type="PANTHER" id="PTHR11949">
    <property type="entry name" value="INTERFERON REGULATORY FACTOR"/>
    <property type="match status" value="1"/>
</dbReference>
<evidence type="ECO:0000259" key="1">
    <source>
        <dbReference type="PROSITE" id="PS51507"/>
    </source>
</evidence>
<dbReference type="Pfam" id="PF00605">
    <property type="entry name" value="IRF"/>
    <property type="match status" value="1"/>
</dbReference>
<dbReference type="GO" id="GO:0000978">
    <property type="term" value="F:RNA polymerase II cis-regulatory region sequence-specific DNA binding"/>
    <property type="evidence" value="ECO:0007669"/>
    <property type="project" value="TreeGrafter"/>
</dbReference>
<accession>A0A913XZN8</accession>
<proteinExistence type="predicted"/>
<dbReference type="InterPro" id="IPR036388">
    <property type="entry name" value="WH-like_DNA-bd_sf"/>
</dbReference>
<dbReference type="SMART" id="SM00348">
    <property type="entry name" value="IRF"/>
    <property type="match status" value="1"/>
</dbReference>
<protein>
    <recommendedName>
        <fullName evidence="1">IRF tryptophan pentad repeat domain-containing protein</fullName>
    </recommendedName>
</protein>
<keyword evidence="3" id="KW-1185">Reference proteome</keyword>
<organism evidence="2 3">
    <name type="scientific">Exaiptasia diaphana</name>
    <name type="common">Tropical sea anemone</name>
    <name type="synonym">Aiptasia pulchella</name>
    <dbReference type="NCBI Taxonomy" id="2652724"/>
    <lineage>
        <taxon>Eukaryota</taxon>
        <taxon>Metazoa</taxon>
        <taxon>Cnidaria</taxon>
        <taxon>Anthozoa</taxon>
        <taxon>Hexacorallia</taxon>
        <taxon>Actiniaria</taxon>
        <taxon>Aiptasiidae</taxon>
        <taxon>Exaiptasia</taxon>
    </lineage>
</organism>
<dbReference type="EnsemblMetazoa" id="XM_021057140.2">
    <property type="protein sequence ID" value="XP_020912799.1"/>
    <property type="gene ID" value="LOC110250529"/>
</dbReference>
<dbReference type="RefSeq" id="XP_020912799.1">
    <property type="nucleotide sequence ID" value="XM_021057140.2"/>
</dbReference>
<dbReference type="GO" id="GO:0005634">
    <property type="term" value="C:nucleus"/>
    <property type="evidence" value="ECO:0007669"/>
    <property type="project" value="TreeGrafter"/>
</dbReference>
<dbReference type="AlphaFoldDB" id="A0A913XZN8"/>
<dbReference type="GO" id="GO:0000981">
    <property type="term" value="F:DNA-binding transcription factor activity, RNA polymerase II-specific"/>
    <property type="evidence" value="ECO:0007669"/>
    <property type="project" value="TreeGrafter"/>
</dbReference>
<reference evidence="2" key="1">
    <citation type="submission" date="2022-11" db="UniProtKB">
        <authorList>
            <consortium name="EnsemblMetazoa"/>
        </authorList>
    </citation>
    <scope>IDENTIFICATION</scope>
</reference>
<dbReference type="InterPro" id="IPR001346">
    <property type="entry name" value="Interferon_reg_fact_DNA-bd_dom"/>
</dbReference>
<dbReference type="Gene3D" id="1.10.10.10">
    <property type="entry name" value="Winged helix-like DNA-binding domain superfamily/Winged helix DNA-binding domain"/>
    <property type="match status" value="1"/>
</dbReference>
<evidence type="ECO:0000313" key="2">
    <source>
        <dbReference type="EnsemblMetazoa" id="XP_020912799.1"/>
    </source>
</evidence>
<feature type="domain" description="IRF tryptophan pentad repeat" evidence="1">
    <location>
        <begin position="7"/>
        <end position="117"/>
    </location>
</feature>
<sequence length="203" mass="24101">MKATPKRLPMRLWIKKKLDEGAYPEMKWLDKEEGKFQVSWKHGSRQDWHYTDVRVFRDWALYTGKLNPDTNPFDANTIRRWKTNFRCALNSLPEIEQVRNESDGKGKNARKVYIFRRQAATKSKSRKLKEHRKQLVAAKRTELEPDDRQIIEIVDEMCWSPLLIQQSPKADAELTQVRDLLEKDQTPYQPVWMTWPPYPIGAC</sequence>
<name>A0A913XZN8_EXADI</name>
<dbReference type="Proteomes" id="UP000887567">
    <property type="component" value="Unplaced"/>
</dbReference>
<dbReference type="KEGG" id="epa:110250529"/>
<dbReference type="GO" id="GO:0002376">
    <property type="term" value="P:immune system process"/>
    <property type="evidence" value="ECO:0007669"/>
    <property type="project" value="TreeGrafter"/>
</dbReference>
<dbReference type="GeneID" id="110250529"/>
<dbReference type="OrthoDB" id="6538197at2759"/>
<dbReference type="PROSITE" id="PS51507">
    <property type="entry name" value="IRF_2"/>
    <property type="match status" value="1"/>
</dbReference>
<dbReference type="PRINTS" id="PR00267">
    <property type="entry name" value="INTFRNREGFCT"/>
</dbReference>
<dbReference type="SUPFAM" id="SSF46785">
    <property type="entry name" value="Winged helix' DNA-binding domain"/>
    <property type="match status" value="1"/>
</dbReference>